<comment type="caution">
    <text evidence="1">The sequence shown here is derived from an EMBL/GenBank/DDBJ whole genome shotgun (WGS) entry which is preliminary data.</text>
</comment>
<reference evidence="1 2" key="1">
    <citation type="submission" date="2018-03" db="EMBL/GenBank/DDBJ databases">
        <title>Genomic Encyclopedia of Archaeal and Bacterial Type Strains, Phase II (KMG-II): from individual species to whole genera.</title>
        <authorList>
            <person name="Goeker M."/>
        </authorList>
    </citation>
    <scope>NUCLEOTIDE SEQUENCE [LARGE SCALE GENOMIC DNA]</scope>
    <source>
        <strain evidence="1 2">DSM 18107</strain>
    </source>
</reference>
<accession>A0A2P8FQY7</accession>
<proteinExistence type="predicted"/>
<dbReference type="Proteomes" id="UP000240978">
    <property type="component" value="Unassembled WGS sequence"/>
</dbReference>
<evidence type="ECO:0000313" key="2">
    <source>
        <dbReference type="Proteomes" id="UP000240978"/>
    </source>
</evidence>
<organism evidence="1 2">
    <name type="scientific">Chitinophaga ginsengisoli</name>
    <dbReference type="NCBI Taxonomy" id="363837"/>
    <lineage>
        <taxon>Bacteria</taxon>
        <taxon>Pseudomonadati</taxon>
        <taxon>Bacteroidota</taxon>
        <taxon>Chitinophagia</taxon>
        <taxon>Chitinophagales</taxon>
        <taxon>Chitinophagaceae</taxon>
        <taxon>Chitinophaga</taxon>
    </lineage>
</organism>
<sequence length="82" mass="8669">MKKKAMMLLVAIGLLALAGGVVASKSRQIVIFFSDDGSGDCTILIQTALATTTPNAPGAFPTRIWPTRTAGLCSFTWVRTVL</sequence>
<name>A0A2P8FQY7_9BACT</name>
<protein>
    <submittedName>
        <fullName evidence="1">Uncharacterized protein</fullName>
    </submittedName>
</protein>
<dbReference type="EMBL" id="PYGK01000016">
    <property type="protein sequence ID" value="PSL24146.1"/>
    <property type="molecule type" value="Genomic_DNA"/>
</dbReference>
<dbReference type="AlphaFoldDB" id="A0A2P8FQY7"/>
<keyword evidence="2" id="KW-1185">Reference proteome</keyword>
<gene>
    <name evidence="1" type="ORF">CLV42_116132</name>
</gene>
<dbReference type="RefSeq" id="WP_106605223.1">
    <property type="nucleotide sequence ID" value="NZ_PYGK01000016.1"/>
</dbReference>
<evidence type="ECO:0000313" key="1">
    <source>
        <dbReference type="EMBL" id="PSL24146.1"/>
    </source>
</evidence>